<evidence type="ECO:0000313" key="9">
    <source>
        <dbReference type="EMBL" id="SFZ86195.1"/>
    </source>
</evidence>
<reference evidence="9 10" key="1">
    <citation type="submission" date="2016-11" db="EMBL/GenBank/DDBJ databases">
        <authorList>
            <person name="Jaros S."/>
            <person name="Januszkiewicz K."/>
            <person name="Wedrychowicz H."/>
        </authorList>
    </citation>
    <scope>NUCLEOTIDE SEQUENCE [LARGE SCALE GENOMIC DNA]</scope>
    <source>
        <strain evidence="9 10">ATCC 23634</strain>
    </source>
</reference>
<evidence type="ECO:0000256" key="8">
    <source>
        <dbReference type="SAM" id="Phobius"/>
    </source>
</evidence>
<feature type="transmembrane region" description="Helical" evidence="8">
    <location>
        <begin position="65"/>
        <end position="84"/>
    </location>
</feature>
<evidence type="ECO:0008006" key="11">
    <source>
        <dbReference type="Google" id="ProtNLM"/>
    </source>
</evidence>
<accession>A0A1K2I1V3</accession>
<feature type="transmembrane region" description="Helical" evidence="8">
    <location>
        <begin position="286"/>
        <end position="308"/>
    </location>
</feature>
<dbReference type="EMBL" id="FPKU01000003">
    <property type="protein sequence ID" value="SFZ86195.1"/>
    <property type="molecule type" value="Genomic_DNA"/>
</dbReference>
<feature type="transmembrane region" description="Helical" evidence="8">
    <location>
        <begin position="96"/>
        <end position="115"/>
    </location>
</feature>
<keyword evidence="5 8" id="KW-0812">Transmembrane</keyword>
<dbReference type="GO" id="GO:0005886">
    <property type="term" value="C:plasma membrane"/>
    <property type="evidence" value="ECO:0007669"/>
    <property type="project" value="UniProtKB-SubCell"/>
</dbReference>
<protein>
    <recommendedName>
        <fullName evidence="11">AEC family transporter</fullName>
    </recommendedName>
</protein>
<evidence type="ECO:0000256" key="1">
    <source>
        <dbReference type="ARBA" id="ARBA00004651"/>
    </source>
</evidence>
<evidence type="ECO:0000256" key="2">
    <source>
        <dbReference type="ARBA" id="ARBA00010145"/>
    </source>
</evidence>
<feature type="transmembrane region" description="Helical" evidence="8">
    <location>
        <begin position="196"/>
        <end position="216"/>
    </location>
</feature>
<feature type="transmembrane region" description="Helical" evidence="8">
    <location>
        <begin position="6"/>
        <end position="22"/>
    </location>
</feature>
<keyword evidence="10" id="KW-1185">Reference proteome</keyword>
<dbReference type="InterPro" id="IPR038770">
    <property type="entry name" value="Na+/solute_symporter_sf"/>
</dbReference>
<keyword evidence="7 8" id="KW-0472">Membrane</keyword>
<keyword evidence="4" id="KW-1003">Cell membrane</keyword>
<dbReference type="GO" id="GO:0055085">
    <property type="term" value="P:transmembrane transport"/>
    <property type="evidence" value="ECO:0007669"/>
    <property type="project" value="InterPro"/>
</dbReference>
<proteinExistence type="inferred from homology"/>
<dbReference type="InterPro" id="IPR004776">
    <property type="entry name" value="Mem_transp_PIN-like"/>
</dbReference>
<gene>
    <name evidence="9" type="ORF">SAMN02983003_3370</name>
</gene>
<feature type="transmembrane region" description="Helical" evidence="8">
    <location>
        <begin position="228"/>
        <end position="251"/>
    </location>
</feature>
<dbReference type="OrthoDB" id="9810457at2"/>
<dbReference type="Pfam" id="PF03547">
    <property type="entry name" value="Mem_trans"/>
    <property type="match status" value="1"/>
</dbReference>
<feature type="transmembrane region" description="Helical" evidence="8">
    <location>
        <begin position="34"/>
        <end position="53"/>
    </location>
</feature>
<dbReference type="PANTHER" id="PTHR36838">
    <property type="entry name" value="AUXIN EFFLUX CARRIER FAMILY PROTEIN"/>
    <property type="match status" value="1"/>
</dbReference>
<sequence length="311" mass="33354">MIAIINVVAPVFALIAIGYLSVRYRLYPAAGVKGLIAFVNNFATPCLLFQSMLHADFSRAFNPSILIPFYVGAFVSLIFGSLVAHKIFGNRPGESVASGFSACFTNSVLIGFPLLQRAYGDAALPVIFSIIGLHAPLLITAATVGIEMVRRDARPMREVWRTIAIRSAQNPLLWGIGLGLLGNFAGLRLVEPVEAVIGMLAGAVMPAALFGLGGALNEYRLAENWLQALAMSGFKLVLHPVIAWVLLVPVLRVDAELARYAVLLAAMPTGINAYVFATYYNRGVSVAANTVLLTTVLSMVTVSIWLLILGH</sequence>
<feature type="transmembrane region" description="Helical" evidence="8">
    <location>
        <begin position="257"/>
        <end position="279"/>
    </location>
</feature>
<keyword evidence="6 8" id="KW-1133">Transmembrane helix</keyword>
<dbReference type="PANTHER" id="PTHR36838:SF3">
    <property type="entry name" value="TRANSPORTER AUXIN EFFLUX CARRIER EC FAMILY"/>
    <property type="match status" value="1"/>
</dbReference>
<evidence type="ECO:0000256" key="6">
    <source>
        <dbReference type="ARBA" id="ARBA00022989"/>
    </source>
</evidence>
<organism evidence="9 10">
    <name type="scientific">Devosia enhydra</name>
    <dbReference type="NCBI Taxonomy" id="665118"/>
    <lineage>
        <taxon>Bacteria</taxon>
        <taxon>Pseudomonadati</taxon>
        <taxon>Pseudomonadota</taxon>
        <taxon>Alphaproteobacteria</taxon>
        <taxon>Hyphomicrobiales</taxon>
        <taxon>Devosiaceae</taxon>
        <taxon>Devosia</taxon>
    </lineage>
</organism>
<evidence type="ECO:0000256" key="3">
    <source>
        <dbReference type="ARBA" id="ARBA00022448"/>
    </source>
</evidence>
<dbReference type="RefSeq" id="WP_072345598.1">
    <property type="nucleotide sequence ID" value="NZ_FPKU01000003.1"/>
</dbReference>
<evidence type="ECO:0000313" key="10">
    <source>
        <dbReference type="Proteomes" id="UP000183447"/>
    </source>
</evidence>
<name>A0A1K2I1V3_9HYPH</name>
<keyword evidence="3" id="KW-0813">Transport</keyword>
<dbReference type="STRING" id="665118.SAMN02983003_3370"/>
<comment type="subcellular location">
    <subcellularLocation>
        <location evidence="1">Cell membrane</location>
        <topology evidence="1">Multi-pass membrane protein</topology>
    </subcellularLocation>
</comment>
<evidence type="ECO:0000256" key="5">
    <source>
        <dbReference type="ARBA" id="ARBA00022692"/>
    </source>
</evidence>
<dbReference type="Proteomes" id="UP000183447">
    <property type="component" value="Unassembled WGS sequence"/>
</dbReference>
<dbReference type="Gene3D" id="1.20.1530.20">
    <property type="match status" value="1"/>
</dbReference>
<evidence type="ECO:0000256" key="4">
    <source>
        <dbReference type="ARBA" id="ARBA00022475"/>
    </source>
</evidence>
<evidence type="ECO:0000256" key="7">
    <source>
        <dbReference type="ARBA" id="ARBA00023136"/>
    </source>
</evidence>
<dbReference type="AlphaFoldDB" id="A0A1K2I1V3"/>
<feature type="transmembrane region" description="Helical" evidence="8">
    <location>
        <begin position="170"/>
        <end position="190"/>
    </location>
</feature>
<feature type="transmembrane region" description="Helical" evidence="8">
    <location>
        <begin position="127"/>
        <end position="149"/>
    </location>
</feature>
<comment type="similarity">
    <text evidence="2">Belongs to the auxin efflux carrier (TC 2.A.69) family.</text>
</comment>